<feature type="compositionally biased region" description="Basic and acidic residues" evidence="1">
    <location>
        <begin position="46"/>
        <end position="56"/>
    </location>
</feature>
<evidence type="ECO:0000313" key="4">
    <source>
        <dbReference type="Proteomes" id="UP000183832"/>
    </source>
</evidence>
<feature type="signal peptide" evidence="2">
    <location>
        <begin position="1"/>
        <end position="23"/>
    </location>
</feature>
<evidence type="ECO:0000313" key="3">
    <source>
        <dbReference type="EMBL" id="CRK95881.1"/>
    </source>
</evidence>
<sequence length="68" mass="7647">MIIFSGFRLCWLLTVSVCHLATTTNKMQTQTSRSHNSSSVSQEVEDIFRNGGERTKGKSQALLENQSR</sequence>
<feature type="region of interest" description="Disordered" evidence="1">
    <location>
        <begin position="26"/>
        <end position="68"/>
    </location>
</feature>
<organism evidence="3 4">
    <name type="scientific">Clunio marinus</name>
    <dbReference type="NCBI Taxonomy" id="568069"/>
    <lineage>
        <taxon>Eukaryota</taxon>
        <taxon>Metazoa</taxon>
        <taxon>Ecdysozoa</taxon>
        <taxon>Arthropoda</taxon>
        <taxon>Hexapoda</taxon>
        <taxon>Insecta</taxon>
        <taxon>Pterygota</taxon>
        <taxon>Neoptera</taxon>
        <taxon>Endopterygota</taxon>
        <taxon>Diptera</taxon>
        <taxon>Nematocera</taxon>
        <taxon>Chironomoidea</taxon>
        <taxon>Chironomidae</taxon>
        <taxon>Clunio</taxon>
    </lineage>
</organism>
<dbReference type="Proteomes" id="UP000183832">
    <property type="component" value="Unassembled WGS sequence"/>
</dbReference>
<gene>
    <name evidence="3" type="ORF">CLUMA_CG009327</name>
</gene>
<name>A0A1J1IBR5_9DIPT</name>
<evidence type="ECO:0000256" key="1">
    <source>
        <dbReference type="SAM" id="MobiDB-lite"/>
    </source>
</evidence>
<keyword evidence="4" id="KW-1185">Reference proteome</keyword>
<feature type="compositionally biased region" description="Polar residues" evidence="1">
    <location>
        <begin position="26"/>
        <end position="42"/>
    </location>
</feature>
<feature type="chain" id="PRO_5011955590" evidence="2">
    <location>
        <begin position="24"/>
        <end position="68"/>
    </location>
</feature>
<accession>A0A1J1IBR5</accession>
<dbReference type="AlphaFoldDB" id="A0A1J1IBR5"/>
<evidence type="ECO:0000256" key="2">
    <source>
        <dbReference type="SAM" id="SignalP"/>
    </source>
</evidence>
<proteinExistence type="predicted"/>
<keyword evidence="2" id="KW-0732">Signal</keyword>
<reference evidence="3 4" key="1">
    <citation type="submission" date="2015-04" db="EMBL/GenBank/DDBJ databases">
        <authorList>
            <person name="Syromyatnikov M.Y."/>
            <person name="Popov V.N."/>
        </authorList>
    </citation>
    <scope>NUCLEOTIDE SEQUENCE [LARGE SCALE GENOMIC DNA]</scope>
</reference>
<protein>
    <submittedName>
        <fullName evidence="3">CLUMA_CG009327, isoform A</fullName>
    </submittedName>
</protein>
<dbReference type="EMBL" id="CVRI01000043">
    <property type="protein sequence ID" value="CRK95881.1"/>
    <property type="molecule type" value="Genomic_DNA"/>
</dbReference>